<dbReference type="Gene3D" id="3.40.50.1820">
    <property type="entry name" value="alpha/beta hydrolase"/>
    <property type="match status" value="1"/>
</dbReference>
<protein>
    <submittedName>
        <fullName evidence="6">Linear gramicidin synthase subunit D</fullName>
    </submittedName>
</protein>
<dbReference type="SUPFAM" id="SSF56801">
    <property type="entry name" value="Acetyl-CoA synthetase-like"/>
    <property type="match status" value="1"/>
</dbReference>
<keyword evidence="3" id="KW-0597">Phosphoprotein</keyword>
<accession>A0A5S9PGP3</accession>
<dbReference type="InterPro" id="IPR009081">
    <property type="entry name" value="PP-bd_ACP"/>
</dbReference>
<dbReference type="FunFam" id="3.30.559.10:FF:000012">
    <property type="entry name" value="Non-ribosomal peptide synthetase"/>
    <property type="match status" value="1"/>
</dbReference>
<evidence type="ECO:0000256" key="2">
    <source>
        <dbReference type="ARBA" id="ARBA00022450"/>
    </source>
</evidence>
<dbReference type="PROSITE" id="PS00455">
    <property type="entry name" value="AMP_BINDING"/>
    <property type="match status" value="1"/>
</dbReference>
<name>A0A5S9PGP3_9GAMM</name>
<proteinExistence type="predicted"/>
<keyword evidence="2" id="KW-0596">Phosphopantetheine</keyword>
<dbReference type="SUPFAM" id="SSF47336">
    <property type="entry name" value="ACP-like"/>
    <property type="match status" value="1"/>
</dbReference>
<dbReference type="SMART" id="SM00823">
    <property type="entry name" value="PKS_PP"/>
    <property type="match status" value="1"/>
</dbReference>
<dbReference type="Pfam" id="PF00501">
    <property type="entry name" value="AMP-binding"/>
    <property type="match status" value="1"/>
</dbReference>
<dbReference type="NCBIfam" id="TIGR01733">
    <property type="entry name" value="AA-adenyl-dom"/>
    <property type="match status" value="1"/>
</dbReference>
<evidence type="ECO:0000313" key="6">
    <source>
        <dbReference type="EMBL" id="CAA0102844.1"/>
    </source>
</evidence>
<sequence>MSNAKEALAAKLSKLSPAQREALLKKLKQGKSDKTPRTADLRDQPISVADRTQADFTLSYAQQRLWFLEQLDPGNPTYNIAAAVRIRGHLDVPLLNKTFKLIIGRHDSLRTRFVQSADGPRQVIDEQLDWQMDISDLRQRDNKLSNMLELEANQGFDLESGPLFRAKILTLSDSEHLLTIVMHHIISDAWSSQILLNEVSAIYANLYNGVTPVLPKPDIQYVDFSEWQQRMLQQPAIEQQKTYWQKQLADTPNLALPLDHSRPPAISYRGDFHRVQLGNDLSERLQQLCQQQKTSVFNGLLSLFQVLLFRYSQQTDFCVGTPVAGRQHADTQSLIGFFVNTLAIRARLQPQHSFADLLGRTAATVLEAQTHQDVPFEQLVDSLVNDRDTSHSPIFQTFFSYNPGNPDDALKLPGVRTHFIGADTRTAKFDLSLIVADSSEGFSCHFEYNTDIFLAQTIENMASHFEALVASVCHNIEQPLQSLELFNETQQQQLVELGQHPEFHSHAGHDIASLFEKQAKITPNATAVCQGSGEQQHTLSYQSLNESANALAQHLLDEGVKPGDFVGLCFSPGIHLMQALLATVKVGAVYVPMDPSYPLERLQYMATHAHMQMLLCDDGFDAASLDIAQFSTPLRWPQAALPNNPGRRLAAEHPLYVIYTSGSTGKPKAAMVSHANEANLLQWYTHEYGMQATDRVLVFSAIGFDLTQKNLLAPLICGAQLHFSDSPWYEPEALIHLIKANGVTWTNCAPSAFYPLVSSCTDFNQLASLRQLFLGGEAIQWDNLHAWVHNPDCQARIINMYGPTECTDIAAAYRVDDPANHKGTVPLGSPSANVRLIVLDEHQQLCPQGATGELYIGGAGVGLGYLNNAEQTESRFIDASHFSFNKTLQLAGKLYRTGDRVRINADGLFEFVERADDQLKIRGFRIELGEIETALRGLADIDDAVVCKRDISGQPQLIAFLQSNKALADAHFYKRLLTQQLPDYMVPVVYFPIDSIPLSANGKIDRKQLPAVDLNQLRPSDYIAPRNPIEADLALIWQNLLGIEKAGVRDNFFELGGHSLLATQMLLRIRDSFDIELPLRTLFEVNTIEALAEIIAATAKMDDSPSDDTDEEFEEGIL</sequence>
<dbReference type="InterPro" id="IPR020845">
    <property type="entry name" value="AMP-binding_CS"/>
</dbReference>
<dbReference type="CDD" id="cd05930">
    <property type="entry name" value="A_NRPS"/>
    <property type="match status" value="1"/>
</dbReference>
<evidence type="ECO:0000313" key="7">
    <source>
        <dbReference type="Proteomes" id="UP000434580"/>
    </source>
</evidence>
<dbReference type="OrthoDB" id="9803665at2"/>
<dbReference type="Gene3D" id="2.30.38.10">
    <property type="entry name" value="Luciferase, Domain 3"/>
    <property type="match status" value="1"/>
</dbReference>
<evidence type="ECO:0000256" key="1">
    <source>
        <dbReference type="ARBA" id="ARBA00001957"/>
    </source>
</evidence>
<dbReference type="Gene3D" id="3.40.50.980">
    <property type="match status" value="2"/>
</dbReference>
<dbReference type="Proteomes" id="UP000434580">
    <property type="component" value="Unassembled WGS sequence"/>
</dbReference>
<reference evidence="6 7" key="1">
    <citation type="submission" date="2019-11" db="EMBL/GenBank/DDBJ databases">
        <authorList>
            <person name="Holert J."/>
        </authorList>
    </citation>
    <scope>NUCLEOTIDE SEQUENCE [LARGE SCALE GENOMIC DNA]</scope>
    <source>
        <strain evidence="6">BC5_2</strain>
    </source>
</reference>
<dbReference type="InterPro" id="IPR010071">
    <property type="entry name" value="AA_adenyl_dom"/>
</dbReference>
<dbReference type="GO" id="GO:0009239">
    <property type="term" value="P:enterobactin biosynthetic process"/>
    <property type="evidence" value="ECO:0007669"/>
    <property type="project" value="TreeGrafter"/>
</dbReference>
<dbReference type="InterPro" id="IPR020806">
    <property type="entry name" value="PKS_PP-bd"/>
</dbReference>
<dbReference type="InterPro" id="IPR045851">
    <property type="entry name" value="AMP-bd_C_sf"/>
</dbReference>
<dbReference type="EMBL" id="CACSII010000011">
    <property type="protein sequence ID" value="CAA0102844.1"/>
    <property type="molecule type" value="Genomic_DNA"/>
</dbReference>
<evidence type="ECO:0000259" key="5">
    <source>
        <dbReference type="PROSITE" id="PS50075"/>
    </source>
</evidence>
<dbReference type="InterPro" id="IPR000873">
    <property type="entry name" value="AMP-dep_synth/lig_dom"/>
</dbReference>
<dbReference type="Pfam" id="PF00668">
    <property type="entry name" value="Condensation"/>
    <property type="match status" value="1"/>
</dbReference>
<comment type="cofactor">
    <cofactor evidence="1">
        <name>pantetheine 4'-phosphate</name>
        <dbReference type="ChEBI" id="CHEBI:47942"/>
    </cofactor>
</comment>
<dbReference type="GO" id="GO:0031177">
    <property type="term" value="F:phosphopantetheine binding"/>
    <property type="evidence" value="ECO:0007669"/>
    <property type="project" value="InterPro"/>
</dbReference>
<dbReference type="InterPro" id="IPR036736">
    <property type="entry name" value="ACP-like_sf"/>
</dbReference>
<organism evidence="6 7">
    <name type="scientific">BD1-7 clade bacterium</name>
    <dbReference type="NCBI Taxonomy" id="2029982"/>
    <lineage>
        <taxon>Bacteria</taxon>
        <taxon>Pseudomonadati</taxon>
        <taxon>Pseudomonadota</taxon>
        <taxon>Gammaproteobacteria</taxon>
        <taxon>Cellvibrionales</taxon>
        <taxon>Spongiibacteraceae</taxon>
        <taxon>BD1-7 clade</taxon>
    </lineage>
</organism>
<dbReference type="InterPro" id="IPR023213">
    <property type="entry name" value="CAT-like_dom_sf"/>
</dbReference>
<evidence type="ECO:0000256" key="3">
    <source>
        <dbReference type="ARBA" id="ARBA00022553"/>
    </source>
</evidence>
<dbReference type="PANTHER" id="PTHR45527">
    <property type="entry name" value="NONRIBOSOMAL PEPTIDE SYNTHETASE"/>
    <property type="match status" value="1"/>
</dbReference>
<dbReference type="GO" id="GO:0047527">
    <property type="term" value="F:2,3-dihydroxybenzoate-serine ligase activity"/>
    <property type="evidence" value="ECO:0007669"/>
    <property type="project" value="TreeGrafter"/>
</dbReference>
<dbReference type="GO" id="GO:0005829">
    <property type="term" value="C:cytosol"/>
    <property type="evidence" value="ECO:0007669"/>
    <property type="project" value="TreeGrafter"/>
</dbReference>
<dbReference type="CDD" id="cd19531">
    <property type="entry name" value="LCL_NRPS-like"/>
    <property type="match status" value="1"/>
</dbReference>
<dbReference type="GO" id="GO:0043041">
    <property type="term" value="P:amino acid activation for nonribosomal peptide biosynthetic process"/>
    <property type="evidence" value="ECO:0007669"/>
    <property type="project" value="TreeGrafter"/>
</dbReference>
<dbReference type="SUPFAM" id="SSF52777">
    <property type="entry name" value="CoA-dependent acyltransferases"/>
    <property type="match status" value="2"/>
</dbReference>
<dbReference type="PANTHER" id="PTHR45527:SF1">
    <property type="entry name" value="FATTY ACID SYNTHASE"/>
    <property type="match status" value="1"/>
</dbReference>
<feature type="region of interest" description="Disordered" evidence="4">
    <location>
        <begin position="26"/>
        <end position="46"/>
    </location>
</feature>
<gene>
    <name evidence="6" type="primary">lgrD_1</name>
    <name evidence="6" type="ORF">DPBNPPHM_04042</name>
</gene>
<dbReference type="Gene3D" id="3.30.300.30">
    <property type="match status" value="1"/>
</dbReference>
<dbReference type="Gene3D" id="3.30.559.30">
    <property type="entry name" value="Nonribosomal peptide synthetase, condensation domain"/>
    <property type="match status" value="1"/>
</dbReference>
<dbReference type="Gene3D" id="3.30.559.10">
    <property type="entry name" value="Chloramphenicol acetyltransferase-like domain"/>
    <property type="match status" value="1"/>
</dbReference>
<dbReference type="Pfam" id="PF00550">
    <property type="entry name" value="PP-binding"/>
    <property type="match status" value="1"/>
</dbReference>
<dbReference type="PROSITE" id="PS50075">
    <property type="entry name" value="CARRIER"/>
    <property type="match status" value="1"/>
</dbReference>
<evidence type="ECO:0000256" key="4">
    <source>
        <dbReference type="SAM" id="MobiDB-lite"/>
    </source>
</evidence>
<dbReference type="GO" id="GO:0009366">
    <property type="term" value="C:enterobactin synthetase complex"/>
    <property type="evidence" value="ECO:0007669"/>
    <property type="project" value="TreeGrafter"/>
</dbReference>
<dbReference type="AlphaFoldDB" id="A0A5S9PGP3"/>
<dbReference type="FunFam" id="1.10.1200.10:FF:000005">
    <property type="entry name" value="Nonribosomal peptide synthetase 1"/>
    <property type="match status" value="1"/>
</dbReference>
<dbReference type="InterPro" id="IPR029058">
    <property type="entry name" value="AB_hydrolase_fold"/>
</dbReference>
<feature type="domain" description="Carrier" evidence="5">
    <location>
        <begin position="1024"/>
        <end position="1099"/>
    </location>
</feature>
<dbReference type="InterPro" id="IPR001242">
    <property type="entry name" value="Condensation_dom"/>
</dbReference>
<feature type="compositionally biased region" description="Basic and acidic residues" evidence="4">
    <location>
        <begin position="30"/>
        <end position="43"/>
    </location>
</feature>